<dbReference type="Proteomes" id="UP000694867">
    <property type="component" value="Unplaced"/>
</dbReference>
<evidence type="ECO:0000313" key="3">
    <source>
        <dbReference type="RefSeq" id="XP_003739476.1"/>
    </source>
</evidence>
<dbReference type="GeneID" id="100899957"/>
<sequence>MKAFQTICVALAAATLGQAQSVSYGTSSYGSGVVYGAPSYSSGISYASAPTVSTVRTQYVSAAPAISTIAAGPVVSRAVTLQAAPAISVAAAPVQQIAVAAAPVQQIAVAPAPAQAVNLGVVATAPAGGVRTHEIHTGSGRQAIRIEEVQAGDQIIRVHEAPQAGPQIAQVRVPGEQHHIRVVNHQSGRAHVERVVQRQQTQVFNVQRPGRPGARIVQVVRDQAPAPSVEFVEAGGSNHHVYHANDAAQAAPVALQAAPVALQTIQAAPVAIRTVQAAPVALQTVQAAPVAIRTVQAAPIAYQAAPIAYQAAPIAYQAAPIAYHQAPSTLIGGASYGASYRY</sequence>
<reference evidence="3" key="1">
    <citation type="submission" date="2025-08" db="UniProtKB">
        <authorList>
            <consortium name="RefSeq"/>
        </authorList>
    </citation>
    <scope>IDENTIFICATION</scope>
</reference>
<proteinExistence type="predicted"/>
<keyword evidence="2" id="KW-1185">Reference proteome</keyword>
<organism evidence="2 3">
    <name type="scientific">Galendromus occidentalis</name>
    <name type="common">western predatory mite</name>
    <dbReference type="NCBI Taxonomy" id="34638"/>
    <lineage>
        <taxon>Eukaryota</taxon>
        <taxon>Metazoa</taxon>
        <taxon>Ecdysozoa</taxon>
        <taxon>Arthropoda</taxon>
        <taxon>Chelicerata</taxon>
        <taxon>Arachnida</taxon>
        <taxon>Acari</taxon>
        <taxon>Parasitiformes</taxon>
        <taxon>Mesostigmata</taxon>
        <taxon>Gamasina</taxon>
        <taxon>Phytoseioidea</taxon>
        <taxon>Phytoseiidae</taxon>
        <taxon>Typhlodrominae</taxon>
        <taxon>Galendromus</taxon>
    </lineage>
</organism>
<accession>A0AAJ6VVT6</accession>
<feature type="signal peptide" evidence="1">
    <location>
        <begin position="1"/>
        <end position="19"/>
    </location>
</feature>
<evidence type="ECO:0000256" key="1">
    <source>
        <dbReference type="SAM" id="SignalP"/>
    </source>
</evidence>
<dbReference type="RefSeq" id="XP_003739476.1">
    <property type="nucleotide sequence ID" value="XM_003739428.2"/>
</dbReference>
<name>A0AAJ6VVT6_9ACAR</name>
<protein>
    <submittedName>
        <fullName evidence="3">Uncharacterized protein LOC100899957</fullName>
    </submittedName>
</protein>
<gene>
    <name evidence="3" type="primary">LOC100899957</name>
</gene>
<dbReference type="KEGG" id="goe:100899957"/>
<keyword evidence="1" id="KW-0732">Signal</keyword>
<feature type="chain" id="PRO_5042532202" evidence="1">
    <location>
        <begin position="20"/>
        <end position="342"/>
    </location>
</feature>
<dbReference type="AlphaFoldDB" id="A0AAJ6VVT6"/>
<evidence type="ECO:0000313" key="2">
    <source>
        <dbReference type="Proteomes" id="UP000694867"/>
    </source>
</evidence>